<feature type="domain" description="C2H2-type" evidence="9">
    <location>
        <begin position="269"/>
        <end position="296"/>
    </location>
</feature>
<keyword evidence="1" id="KW-0479">Metal-binding</keyword>
<evidence type="ECO:0000313" key="11">
    <source>
        <dbReference type="WBParaSite" id="PSAMB.scaffold2675size21879.g18699.t1"/>
    </source>
</evidence>
<dbReference type="PROSITE" id="PS00028">
    <property type="entry name" value="ZINC_FINGER_C2H2_1"/>
    <property type="match status" value="8"/>
</dbReference>
<keyword evidence="10" id="KW-1185">Reference proteome</keyword>
<feature type="domain" description="C2H2-type" evidence="9">
    <location>
        <begin position="214"/>
        <end position="241"/>
    </location>
</feature>
<dbReference type="GO" id="GO:0005634">
    <property type="term" value="C:nucleus"/>
    <property type="evidence" value="ECO:0007669"/>
    <property type="project" value="UniProtKB-ARBA"/>
</dbReference>
<feature type="domain" description="C2H2-type" evidence="9">
    <location>
        <begin position="353"/>
        <end position="381"/>
    </location>
</feature>
<feature type="domain" description="C2H2-type" evidence="9">
    <location>
        <begin position="75"/>
        <end position="98"/>
    </location>
</feature>
<feature type="domain" description="C2H2-type" evidence="9">
    <location>
        <begin position="325"/>
        <end position="352"/>
    </location>
</feature>
<keyword evidence="4" id="KW-0862">Zinc</keyword>
<reference evidence="11" key="1">
    <citation type="submission" date="2022-11" db="UniProtKB">
        <authorList>
            <consortium name="WormBaseParasite"/>
        </authorList>
    </citation>
    <scope>IDENTIFICATION</scope>
</reference>
<dbReference type="GO" id="GO:0008270">
    <property type="term" value="F:zinc ion binding"/>
    <property type="evidence" value="ECO:0007669"/>
    <property type="project" value="UniProtKB-KW"/>
</dbReference>
<dbReference type="Gene3D" id="3.30.160.60">
    <property type="entry name" value="Classic Zinc Finger"/>
    <property type="match status" value="6"/>
</dbReference>
<dbReference type="Proteomes" id="UP000887566">
    <property type="component" value="Unplaced"/>
</dbReference>
<evidence type="ECO:0000256" key="8">
    <source>
        <dbReference type="SAM" id="MobiDB-lite"/>
    </source>
</evidence>
<dbReference type="PANTHER" id="PTHR24388">
    <property type="entry name" value="ZINC FINGER PROTEIN"/>
    <property type="match status" value="1"/>
</dbReference>
<evidence type="ECO:0000256" key="7">
    <source>
        <dbReference type="SAM" id="Coils"/>
    </source>
</evidence>
<evidence type="ECO:0000256" key="5">
    <source>
        <dbReference type="ARBA" id="ARBA00023242"/>
    </source>
</evidence>
<feature type="domain" description="C2H2-type" evidence="9">
    <location>
        <begin position="241"/>
        <end position="263"/>
    </location>
</feature>
<dbReference type="WBParaSite" id="PSAMB.scaffold2675size21879.g18699.t1">
    <property type="protein sequence ID" value="PSAMB.scaffold2675size21879.g18699.t1"/>
    <property type="gene ID" value="PSAMB.scaffold2675size21879.g18699"/>
</dbReference>
<keyword evidence="5" id="KW-0539">Nucleus</keyword>
<dbReference type="FunFam" id="3.30.160.60:FF:000110">
    <property type="entry name" value="Zinc finger protein-like"/>
    <property type="match status" value="1"/>
</dbReference>
<dbReference type="InterPro" id="IPR036236">
    <property type="entry name" value="Znf_C2H2_sf"/>
</dbReference>
<evidence type="ECO:0000313" key="10">
    <source>
        <dbReference type="Proteomes" id="UP000887566"/>
    </source>
</evidence>
<dbReference type="GO" id="GO:0000981">
    <property type="term" value="F:DNA-binding transcription factor activity, RNA polymerase II-specific"/>
    <property type="evidence" value="ECO:0007669"/>
    <property type="project" value="TreeGrafter"/>
</dbReference>
<dbReference type="Pfam" id="PF00096">
    <property type="entry name" value="zf-C2H2"/>
    <property type="match status" value="4"/>
</dbReference>
<dbReference type="SMART" id="SM00355">
    <property type="entry name" value="ZnF_C2H2"/>
    <property type="match status" value="9"/>
</dbReference>
<evidence type="ECO:0000256" key="2">
    <source>
        <dbReference type="ARBA" id="ARBA00022737"/>
    </source>
</evidence>
<dbReference type="SUPFAM" id="SSF57667">
    <property type="entry name" value="beta-beta-alpha zinc fingers"/>
    <property type="match status" value="4"/>
</dbReference>
<feature type="coiled-coil region" evidence="7">
    <location>
        <begin position="9"/>
        <end position="63"/>
    </location>
</feature>
<evidence type="ECO:0000256" key="3">
    <source>
        <dbReference type="ARBA" id="ARBA00022771"/>
    </source>
</evidence>
<name>A0A914VXD6_9BILA</name>
<dbReference type="InterPro" id="IPR050527">
    <property type="entry name" value="Snail/Krueppel_Znf"/>
</dbReference>
<keyword evidence="2" id="KW-0677">Repeat</keyword>
<dbReference type="GO" id="GO:0000122">
    <property type="term" value="P:negative regulation of transcription by RNA polymerase II"/>
    <property type="evidence" value="ECO:0007669"/>
    <property type="project" value="UniProtKB-ARBA"/>
</dbReference>
<evidence type="ECO:0000256" key="4">
    <source>
        <dbReference type="ARBA" id="ARBA00022833"/>
    </source>
</evidence>
<accession>A0A914VXD6</accession>
<feature type="region of interest" description="Disordered" evidence="8">
    <location>
        <begin position="386"/>
        <end position="408"/>
    </location>
</feature>
<dbReference type="PANTHER" id="PTHR24388:SF104">
    <property type="entry name" value="AT-RICH BINDING PROTEIN-RELATED"/>
    <property type="match status" value="1"/>
</dbReference>
<dbReference type="AlphaFoldDB" id="A0A914VXD6"/>
<keyword evidence="7" id="KW-0175">Coiled coil</keyword>
<dbReference type="InterPro" id="IPR013087">
    <property type="entry name" value="Znf_C2H2_type"/>
</dbReference>
<sequence length="408" mass="47109">MDHHQPYDVDAVSLEEQTLRDLEEELEDEILKVIGNQATHSYSLKLQQQRRREKTSIEEEEEEDTVLLPLSVRAFNCQQCGNRYVTRELLLRHVASKHQPPVALIVPGDGDETLLRPPQIQPKPFDDIPCTSELLAEDIQEEGEEGHSDDLWSDLSCPFCTYVGANKPAIDEHLVQEHGLKDGCFFKCATCERVFKSRPLLCRHSRIHTDMRPFACSVCHKTFPWPEHLHAHMNTHKARKYNCKECQAEFSSSSALRRHERTHQETFRYVCNVCGEGFHVSEPYKIHRRKHAELKPFACGVCGQRYYSRSACRRHTIAHTDERRFECGECGSKFRDRQTADRHQLVHTRERPFRCSVCDLGLATKHNLKMHMRKIHPERSDLLEAPQTISAPSPTQLVSAQETISEPS</sequence>
<keyword evidence="3 6" id="KW-0863">Zinc-finger</keyword>
<dbReference type="PROSITE" id="PS50157">
    <property type="entry name" value="ZINC_FINGER_C2H2_2"/>
    <property type="match status" value="8"/>
</dbReference>
<dbReference type="GO" id="GO:0000978">
    <property type="term" value="F:RNA polymerase II cis-regulatory region sequence-specific DNA binding"/>
    <property type="evidence" value="ECO:0007669"/>
    <property type="project" value="TreeGrafter"/>
</dbReference>
<dbReference type="FunFam" id="3.30.160.60:FF:000065">
    <property type="entry name" value="B-cell CLL/lymphoma 6, member B"/>
    <property type="match status" value="1"/>
</dbReference>
<evidence type="ECO:0000256" key="1">
    <source>
        <dbReference type="ARBA" id="ARBA00022723"/>
    </source>
</evidence>
<dbReference type="FunFam" id="3.30.160.60:FF:000446">
    <property type="entry name" value="Zinc finger protein"/>
    <property type="match status" value="2"/>
</dbReference>
<organism evidence="10 11">
    <name type="scientific">Plectus sambesii</name>
    <dbReference type="NCBI Taxonomy" id="2011161"/>
    <lineage>
        <taxon>Eukaryota</taxon>
        <taxon>Metazoa</taxon>
        <taxon>Ecdysozoa</taxon>
        <taxon>Nematoda</taxon>
        <taxon>Chromadorea</taxon>
        <taxon>Plectida</taxon>
        <taxon>Plectina</taxon>
        <taxon>Plectoidea</taxon>
        <taxon>Plectidae</taxon>
        <taxon>Plectus</taxon>
    </lineage>
</organism>
<evidence type="ECO:0000256" key="6">
    <source>
        <dbReference type="PROSITE-ProRule" id="PRU00042"/>
    </source>
</evidence>
<protein>
    <submittedName>
        <fullName evidence="11">C2H2-type domain-containing protein</fullName>
    </submittedName>
</protein>
<feature type="compositionally biased region" description="Polar residues" evidence="8">
    <location>
        <begin position="387"/>
        <end position="408"/>
    </location>
</feature>
<feature type="domain" description="C2H2-type" evidence="9">
    <location>
        <begin position="186"/>
        <end position="213"/>
    </location>
</feature>
<proteinExistence type="predicted"/>
<evidence type="ECO:0000259" key="9">
    <source>
        <dbReference type="PROSITE" id="PS50157"/>
    </source>
</evidence>
<feature type="domain" description="C2H2-type" evidence="9">
    <location>
        <begin position="297"/>
        <end position="324"/>
    </location>
</feature>